<organism evidence="1 2">
    <name type="scientific">Entomortierella chlamydospora</name>
    <dbReference type="NCBI Taxonomy" id="101097"/>
    <lineage>
        <taxon>Eukaryota</taxon>
        <taxon>Fungi</taxon>
        <taxon>Fungi incertae sedis</taxon>
        <taxon>Mucoromycota</taxon>
        <taxon>Mortierellomycotina</taxon>
        <taxon>Mortierellomycetes</taxon>
        <taxon>Mortierellales</taxon>
        <taxon>Mortierellaceae</taxon>
        <taxon>Entomortierella</taxon>
    </lineage>
</organism>
<dbReference type="AlphaFoldDB" id="A0A9P6SS38"/>
<reference evidence="1" key="1">
    <citation type="journal article" date="2020" name="Fungal Divers.">
        <title>Resolving the Mortierellaceae phylogeny through synthesis of multi-gene phylogenetics and phylogenomics.</title>
        <authorList>
            <person name="Vandepol N."/>
            <person name="Liber J."/>
            <person name="Desiro A."/>
            <person name="Na H."/>
            <person name="Kennedy M."/>
            <person name="Barry K."/>
            <person name="Grigoriev I.V."/>
            <person name="Miller A.N."/>
            <person name="O'Donnell K."/>
            <person name="Stajich J.E."/>
            <person name="Bonito G."/>
        </authorList>
    </citation>
    <scope>NUCLEOTIDE SEQUENCE</scope>
    <source>
        <strain evidence="1">NRRL 2769</strain>
    </source>
</reference>
<proteinExistence type="predicted"/>
<sequence>LKELKERILGPNSDVEIQEDRSVVENYLALNKLTRVPRRAVPLIASKKPFANFSERELARFFFARRGALWARIQELVEGPCTSIVDVHECIAEKEPGFQVKRFLADIDPENLTVRKKGKLGHRVSIKLPTLGEIKDHIRGSIRTNGYTLQVLCFKLRELLSVKYKRLPDDRLPSRSTSIINGTDDFLTEIRNVFGTKEDVANLWPGIDPENTNTLTLDAGQAFVVGGYAYLLRKSMGKDESPPFKGSLPLASYSTTTLQDLMQTPSLEPLTTSRPPATTTAFDKAPYHSLADNQKAMMQPVFRYRRWLDDEKQLKPEGPERQHQSKPDIELLLIAEIETQLLPPRGPQASVVDYVNKLEEVEKRLMDFYNGNNNKFQKHTWDMKRAKHIEYQAFANSPLRIVGGCIGERRKDDNPVLIGVGLGQFGSNSRLSSLHSSFLSCFVPL</sequence>
<feature type="non-terminal residue" evidence="1">
    <location>
        <position position="445"/>
    </location>
</feature>
<keyword evidence="2" id="KW-1185">Reference proteome</keyword>
<evidence type="ECO:0000313" key="1">
    <source>
        <dbReference type="EMBL" id="KAF9995333.1"/>
    </source>
</evidence>
<name>A0A9P6SS38_9FUNG</name>
<protein>
    <submittedName>
        <fullName evidence="1">Uncharacterized protein</fullName>
    </submittedName>
</protein>
<dbReference type="EMBL" id="JAAAID010003885">
    <property type="protein sequence ID" value="KAF9995333.1"/>
    <property type="molecule type" value="Genomic_DNA"/>
</dbReference>
<gene>
    <name evidence="1" type="ORF">BGZ80_007542</name>
</gene>
<evidence type="ECO:0000313" key="2">
    <source>
        <dbReference type="Proteomes" id="UP000703661"/>
    </source>
</evidence>
<dbReference type="Proteomes" id="UP000703661">
    <property type="component" value="Unassembled WGS sequence"/>
</dbReference>
<comment type="caution">
    <text evidence="1">The sequence shown here is derived from an EMBL/GenBank/DDBJ whole genome shotgun (WGS) entry which is preliminary data.</text>
</comment>
<feature type="non-terminal residue" evidence="1">
    <location>
        <position position="1"/>
    </location>
</feature>
<accession>A0A9P6SS38</accession>